<keyword evidence="7" id="KW-0315">Glutamine amidotransferase</keyword>
<gene>
    <name evidence="8 11" type="primary">glmS</name>
    <name evidence="11" type="ORF">DAETH_31850</name>
</gene>
<proteinExistence type="inferred from homology"/>
<evidence type="ECO:0000256" key="1">
    <source>
        <dbReference type="ARBA" id="ARBA00001031"/>
    </source>
</evidence>
<evidence type="ECO:0000313" key="11">
    <source>
        <dbReference type="EMBL" id="BDP43216.1"/>
    </source>
</evidence>
<evidence type="ECO:0000259" key="10">
    <source>
        <dbReference type="PROSITE" id="PS51464"/>
    </source>
</evidence>
<dbReference type="RefSeq" id="WP_264775872.1">
    <property type="nucleotide sequence ID" value="NZ_AP026560.1"/>
</dbReference>
<keyword evidence="6" id="KW-0677">Repeat</keyword>
<dbReference type="InterPro" id="IPR046348">
    <property type="entry name" value="SIS_dom_sf"/>
</dbReference>
<evidence type="ECO:0000256" key="3">
    <source>
        <dbReference type="ARBA" id="ARBA00016090"/>
    </source>
</evidence>
<keyword evidence="8" id="KW-0963">Cytoplasm</keyword>
<keyword evidence="4 8" id="KW-0032">Aminotransferase</keyword>
<evidence type="ECO:0000256" key="6">
    <source>
        <dbReference type="ARBA" id="ARBA00022737"/>
    </source>
</evidence>
<protein>
    <recommendedName>
        <fullName evidence="3 8">Glutamine--fructose-6-phosphate aminotransferase [isomerizing]</fullName>
        <ecNumber evidence="2 8">2.6.1.16</ecNumber>
    </recommendedName>
    <alternativeName>
        <fullName evidence="8">D-fructose-6-phosphate amidotransferase</fullName>
    </alternativeName>
    <alternativeName>
        <fullName evidence="8">GFAT</fullName>
    </alternativeName>
    <alternativeName>
        <fullName evidence="8">Glucosamine-6-phosphate synthase</fullName>
    </alternativeName>
    <alternativeName>
        <fullName evidence="8">Hexosephosphate aminotransferase</fullName>
    </alternativeName>
    <alternativeName>
        <fullName evidence="8">L-glutamine--D-fructose-6-phosphate amidotransferase</fullName>
    </alternativeName>
</protein>
<evidence type="ECO:0000256" key="4">
    <source>
        <dbReference type="ARBA" id="ARBA00022576"/>
    </source>
</evidence>
<dbReference type="Pfam" id="PF01380">
    <property type="entry name" value="SIS"/>
    <property type="match status" value="2"/>
</dbReference>
<sequence length="606" mass="65706">MCGIVGYIGSRQAQDVLISGLAKLEYRGYDSAGVAVADGGQIEVKKKAGKLANLSGELSRDPLPGTLGIGHTRWATHGLPNDTNAHPHATEDGRIVIIHNGIIENYLGLKEGLISRGHTFQSETDSEVLAHLIEEAYTGDLYEAVRTALSQVRGAYGIVVTHVDHREIVAARTVSPLVMGVGEGEMFLASDVPALLPYTRNMVFLHDGDMVVLHDDGFRVTDLAGRPVERPIDRIEWDAEAAEKGGYDTYMLKEIYEQPTALTNTLIGRLHDDTGEVNLDVKLDPSSFKRISIIACGTAYYAGLVGEYLIEQLARIPVEVDVASEYRYRNPLVNENTLAIVVSQSGETIDTLEALREAKKGGAKTLGVINAKGSSMTRELDDTLYIHAGPEIGVASTKAYTAQVSAMLMLALWLARARGTLSEEQAQELLHAARELPRLVEEALSPERVERIRQVAEKYAGARDYLFLGRGVNAPTALEGALKLKEISYIHAEGYAAGEMKHGPIALIDEKLPVVVIATESPLLEKTISNVQEVRARSGKVIALLSDGDTENARHADDVLYVPRAHEAVSPVVNVVALQLLAYFTATALGKDVDKPRNLAKSVTVE</sequence>
<dbReference type="InterPro" id="IPR001347">
    <property type="entry name" value="SIS_dom"/>
</dbReference>
<dbReference type="Pfam" id="PF13522">
    <property type="entry name" value="GATase_6"/>
    <property type="match status" value="1"/>
</dbReference>
<dbReference type="PANTHER" id="PTHR10937:SF0">
    <property type="entry name" value="GLUTAMINE--FRUCTOSE-6-PHOSPHATE TRANSAMINASE (ISOMERIZING)"/>
    <property type="match status" value="1"/>
</dbReference>
<organism evidence="11 12">
    <name type="scientific">Deinococcus aetherius</name>
    <dbReference type="NCBI Taxonomy" id="200252"/>
    <lineage>
        <taxon>Bacteria</taxon>
        <taxon>Thermotogati</taxon>
        <taxon>Deinococcota</taxon>
        <taxon>Deinococci</taxon>
        <taxon>Deinococcales</taxon>
        <taxon>Deinococcaceae</taxon>
        <taxon>Deinococcus</taxon>
    </lineage>
</organism>
<comment type="subunit">
    <text evidence="8">Homodimer.</text>
</comment>
<feature type="domain" description="Glutamine amidotransferase type-2" evidence="9">
    <location>
        <begin position="2"/>
        <end position="216"/>
    </location>
</feature>
<name>A0ABN6RIL1_9DEIO</name>
<dbReference type="PROSITE" id="PS51278">
    <property type="entry name" value="GATASE_TYPE_2"/>
    <property type="match status" value="1"/>
</dbReference>
<feature type="domain" description="SIS" evidence="10">
    <location>
        <begin position="455"/>
        <end position="596"/>
    </location>
</feature>
<evidence type="ECO:0000259" key="9">
    <source>
        <dbReference type="PROSITE" id="PS51278"/>
    </source>
</evidence>
<evidence type="ECO:0000256" key="2">
    <source>
        <dbReference type="ARBA" id="ARBA00012916"/>
    </source>
</evidence>
<evidence type="ECO:0000256" key="5">
    <source>
        <dbReference type="ARBA" id="ARBA00022679"/>
    </source>
</evidence>
<comment type="subcellular location">
    <subcellularLocation>
        <location evidence="8">Cytoplasm</location>
    </subcellularLocation>
</comment>
<feature type="initiator methionine" description="Removed" evidence="8">
    <location>
        <position position="1"/>
    </location>
</feature>
<dbReference type="SUPFAM" id="SSF56235">
    <property type="entry name" value="N-terminal nucleophile aminohydrolases (Ntn hydrolases)"/>
    <property type="match status" value="1"/>
</dbReference>
<reference evidence="11" key="1">
    <citation type="submission" date="2022-07" db="EMBL/GenBank/DDBJ databases">
        <title>Complete Genome Sequence of the Radioresistant Bacterium Deinococcus aetherius ST0316, Isolated from the Air Dust collected in Lower Stratosphere above Japan.</title>
        <authorList>
            <person name="Satoh K."/>
            <person name="Hagiwara K."/>
            <person name="Katsumata K."/>
            <person name="Kubo A."/>
            <person name="Yokobori S."/>
            <person name="Yamagishi A."/>
            <person name="Oono Y."/>
            <person name="Narumi I."/>
        </authorList>
    </citation>
    <scope>NUCLEOTIDE SEQUENCE</scope>
    <source>
        <strain evidence="11">ST0316</strain>
    </source>
</reference>
<dbReference type="PANTHER" id="PTHR10937">
    <property type="entry name" value="GLUCOSAMINE--FRUCTOSE-6-PHOSPHATE AMINOTRANSFERASE, ISOMERIZING"/>
    <property type="match status" value="1"/>
</dbReference>
<accession>A0ABN6RIL1</accession>
<dbReference type="InterPro" id="IPR035466">
    <property type="entry name" value="GlmS/AgaS_SIS"/>
</dbReference>
<evidence type="ECO:0000313" key="12">
    <source>
        <dbReference type="Proteomes" id="UP001064971"/>
    </source>
</evidence>
<comment type="catalytic activity">
    <reaction evidence="1 8">
        <text>D-fructose 6-phosphate + L-glutamine = D-glucosamine 6-phosphate + L-glutamate</text>
        <dbReference type="Rhea" id="RHEA:13237"/>
        <dbReference type="ChEBI" id="CHEBI:29985"/>
        <dbReference type="ChEBI" id="CHEBI:58359"/>
        <dbReference type="ChEBI" id="CHEBI:58725"/>
        <dbReference type="ChEBI" id="CHEBI:61527"/>
        <dbReference type="EC" id="2.6.1.16"/>
    </reaction>
</comment>
<dbReference type="InterPro" id="IPR047084">
    <property type="entry name" value="GFAT_N"/>
</dbReference>
<dbReference type="CDD" id="cd05009">
    <property type="entry name" value="SIS_GlmS_GlmD_2"/>
    <property type="match status" value="1"/>
</dbReference>
<dbReference type="GO" id="GO:0008483">
    <property type="term" value="F:transaminase activity"/>
    <property type="evidence" value="ECO:0007669"/>
    <property type="project" value="UniProtKB-KW"/>
</dbReference>
<dbReference type="Proteomes" id="UP001064971">
    <property type="component" value="Chromosome"/>
</dbReference>
<dbReference type="NCBIfam" id="TIGR01135">
    <property type="entry name" value="glmS"/>
    <property type="match status" value="1"/>
</dbReference>
<dbReference type="EMBL" id="AP026560">
    <property type="protein sequence ID" value="BDP43216.1"/>
    <property type="molecule type" value="Genomic_DNA"/>
</dbReference>
<dbReference type="InterPro" id="IPR029055">
    <property type="entry name" value="Ntn_hydrolases_N"/>
</dbReference>
<keyword evidence="5 8" id="KW-0808">Transferase</keyword>
<dbReference type="InterPro" id="IPR035490">
    <property type="entry name" value="GlmS/FrlB_SIS"/>
</dbReference>
<feature type="active site" description="Nucleophile; for GATase activity" evidence="8">
    <location>
        <position position="2"/>
    </location>
</feature>
<evidence type="ECO:0000256" key="8">
    <source>
        <dbReference type="HAMAP-Rule" id="MF_00164"/>
    </source>
</evidence>
<dbReference type="PROSITE" id="PS51464">
    <property type="entry name" value="SIS"/>
    <property type="match status" value="2"/>
</dbReference>
<comment type="function">
    <text evidence="8">Catalyzes the first step in hexosamine metabolism, converting fructose-6P into glucosamine-6P using glutamine as a nitrogen source.</text>
</comment>
<dbReference type="Gene3D" id="3.60.20.10">
    <property type="entry name" value="Glutamine Phosphoribosylpyrophosphate, subunit 1, domain 1"/>
    <property type="match status" value="1"/>
</dbReference>
<dbReference type="NCBIfam" id="NF001484">
    <property type="entry name" value="PRK00331.1"/>
    <property type="match status" value="1"/>
</dbReference>
<dbReference type="EC" id="2.6.1.16" evidence="2 8"/>
<feature type="active site" description="For Fru-6P isomerization activity" evidence="8">
    <location>
        <position position="601"/>
    </location>
</feature>
<dbReference type="CDD" id="cd00714">
    <property type="entry name" value="GFAT"/>
    <property type="match status" value="1"/>
</dbReference>
<keyword evidence="12" id="KW-1185">Reference proteome</keyword>
<feature type="domain" description="SIS" evidence="10">
    <location>
        <begin position="279"/>
        <end position="420"/>
    </location>
</feature>
<dbReference type="SUPFAM" id="SSF53697">
    <property type="entry name" value="SIS domain"/>
    <property type="match status" value="1"/>
</dbReference>
<dbReference type="InterPro" id="IPR017932">
    <property type="entry name" value="GATase_2_dom"/>
</dbReference>
<dbReference type="Gene3D" id="3.40.50.10490">
    <property type="entry name" value="Glucose-6-phosphate isomerase like protein, domain 1"/>
    <property type="match status" value="2"/>
</dbReference>
<evidence type="ECO:0000256" key="7">
    <source>
        <dbReference type="ARBA" id="ARBA00022962"/>
    </source>
</evidence>
<dbReference type="CDD" id="cd05008">
    <property type="entry name" value="SIS_GlmS_GlmD_1"/>
    <property type="match status" value="1"/>
</dbReference>
<dbReference type="HAMAP" id="MF_00164">
    <property type="entry name" value="GlmS"/>
    <property type="match status" value="1"/>
</dbReference>
<dbReference type="InterPro" id="IPR005855">
    <property type="entry name" value="GFAT"/>
</dbReference>